<evidence type="ECO:0000313" key="3">
    <source>
        <dbReference type="Proteomes" id="UP000306740"/>
    </source>
</evidence>
<protein>
    <submittedName>
        <fullName evidence="1">Uncharacterized protein</fullName>
    </submittedName>
</protein>
<name>A0A5C4MRH4_9ACTN</name>
<dbReference type="EMBL" id="VDFR01000016">
    <property type="protein sequence ID" value="TNC50389.1"/>
    <property type="molecule type" value="Genomic_DNA"/>
</dbReference>
<organism evidence="1 3">
    <name type="scientific">Mumia zhuanghuii</name>
    <dbReference type="NCBI Taxonomy" id="2585211"/>
    <lineage>
        <taxon>Bacteria</taxon>
        <taxon>Bacillati</taxon>
        <taxon>Actinomycetota</taxon>
        <taxon>Actinomycetes</taxon>
        <taxon>Propionibacteriales</taxon>
        <taxon>Nocardioidaceae</taxon>
        <taxon>Mumia</taxon>
    </lineage>
</organism>
<gene>
    <name evidence="2" type="ORF">FHE65_03750</name>
    <name evidence="1" type="ORF">FHE65_10555</name>
</gene>
<sequence length="63" mass="7191">MDDYTHEILARQREARLRRMSATACAVTVRHDPWRVRAAGALRRFADTVDVDPRGTTTPTRPV</sequence>
<dbReference type="RefSeq" id="WP_139087004.1">
    <property type="nucleotide sequence ID" value="NZ_VDFR01000016.1"/>
</dbReference>
<proteinExistence type="predicted"/>
<evidence type="ECO:0000313" key="1">
    <source>
        <dbReference type="EMBL" id="TNC47055.1"/>
    </source>
</evidence>
<dbReference type="AlphaFoldDB" id="A0A5C4MRH4"/>
<accession>A0A5C4MRH4</accession>
<evidence type="ECO:0000313" key="2">
    <source>
        <dbReference type="EMBL" id="TNC50389.1"/>
    </source>
</evidence>
<dbReference type="OrthoDB" id="9958962at2"/>
<dbReference type="EMBL" id="VDFR01000048">
    <property type="protein sequence ID" value="TNC47055.1"/>
    <property type="molecule type" value="Genomic_DNA"/>
</dbReference>
<comment type="caution">
    <text evidence="1">The sequence shown here is derived from an EMBL/GenBank/DDBJ whole genome shotgun (WGS) entry which is preliminary data.</text>
</comment>
<reference evidence="1 3" key="1">
    <citation type="submission" date="2019-05" db="EMBL/GenBank/DDBJ databases">
        <title>Mumia sp. nov., isolated from the intestinal contents of plateau pika (Ochotona curzoniae) in the Qinghai-Tibet plateau of China.</title>
        <authorList>
            <person name="Tian Z."/>
        </authorList>
    </citation>
    <scope>NUCLEOTIDE SEQUENCE [LARGE SCALE GENOMIC DNA]</scope>
    <source>
        <strain evidence="3">527</strain>
        <strain evidence="1">Z527</strain>
    </source>
</reference>
<dbReference type="Proteomes" id="UP000306740">
    <property type="component" value="Unassembled WGS sequence"/>
</dbReference>